<reference evidence="2" key="1">
    <citation type="submission" date="2020-11" db="EMBL/GenBank/DDBJ databases">
        <authorList>
            <person name="Tran Van P."/>
        </authorList>
    </citation>
    <scope>NUCLEOTIDE SEQUENCE</scope>
</reference>
<dbReference type="Proteomes" id="UP000728032">
    <property type="component" value="Unassembled WGS sequence"/>
</dbReference>
<feature type="signal peptide" evidence="1">
    <location>
        <begin position="1"/>
        <end position="22"/>
    </location>
</feature>
<dbReference type="OrthoDB" id="6432957at2759"/>
<dbReference type="GO" id="GO:0007218">
    <property type="term" value="P:neuropeptide signaling pathway"/>
    <property type="evidence" value="ECO:0007669"/>
    <property type="project" value="InterPro"/>
</dbReference>
<dbReference type="AlphaFoldDB" id="A0A7R9MAB4"/>
<sequence>MKSIVCVILIFTVCYQMNVVSNVPIDRIRLCIMNCGQCKSMYGQYFLGQQCAQHCIDHKELLMSGELQVPDCNAPHSILPYIRKLMDDTDAKNDII</sequence>
<dbReference type="GO" id="GO:0018990">
    <property type="term" value="P:ecdysis, chitin-based cuticle"/>
    <property type="evidence" value="ECO:0007669"/>
    <property type="project" value="InterPro"/>
</dbReference>
<dbReference type="GO" id="GO:0008255">
    <property type="term" value="F:ecdysis-triggering hormone activity"/>
    <property type="evidence" value="ECO:0007669"/>
    <property type="project" value="InterPro"/>
</dbReference>
<proteinExistence type="predicted"/>
<evidence type="ECO:0000313" key="3">
    <source>
        <dbReference type="Proteomes" id="UP000728032"/>
    </source>
</evidence>
<feature type="chain" id="PRO_5036211505" description="Eclosion hormone" evidence="1">
    <location>
        <begin position="23"/>
        <end position="96"/>
    </location>
</feature>
<protein>
    <recommendedName>
        <fullName evidence="4">Eclosion hormone</fullName>
    </recommendedName>
</protein>
<evidence type="ECO:0000256" key="1">
    <source>
        <dbReference type="SAM" id="SignalP"/>
    </source>
</evidence>
<name>A0A7R9MAB4_9ACAR</name>
<gene>
    <name evidence="2" type="ORF">ONB1V03_LOCUS13139</name>
</gene>
<keyword evidence="1" id="KW-0732">Signal</keyword>
<evidence type="ECO:0008006" key="4">
    <source>
        <dbReference type="Google" id="ProtNLM"/>
    </source>
</evidence>
<dbReference type="EMBL" id="OC926055">
    <property type="protein sequence ID" value="CAD7656503.1"/>
    <property type="molecule type" value="Genomic_DNA"/>
</dbReference>
<evidence type="ECO:0000313" key="2">
    <source>
        <dbReference type="EMBL" id="CAD7656503.1"/>
    </source>
</evidence>
<keyword evidence="3" id="KW-1185">Reference proteome</keyword>
<accession>A0A7R9MAB4</accession>
<dbReference type="InterPro" id="IPR006825">
    <property type="entry name" value="Eclosion"/>
</dbReference>
<organism evidence="2">
    <name type="scientific">Oppiella nova</name>
    <dbReference type="NCBI Taxonomy" id="334625"/>
    <lineage>
        <taxon>Eukaryota</taxon>
        <taxon>Metazoa</taxon>
        <taxon>Ecdysozoa</taxon>
        <taxon>Arthropoda</taxon>
        <taxon>Chelicerata</taxon>
        <taxon>Arachnida</taxon>
        <taxon>Acari</taxon>
        <taxon>Acariformes</taxon>
        <taxon>Sarcoptiformes</taxon>
        <taxon>Oribatida</taxon>
        <taxon>Brachypylina</taxon>
        <taxon>Oppioidea</taxon>
        <taxon>Oppiidae</taxon>
        <taxon>Oppiella</taxon>
    </lineage>
</organism>
<dbReference type="Pfam" id="PF04736">
    <property type="entry name" value="Eclosion"/>
    <property type="match status" value="1"/>
</dbReference>
<dbReference type="EMBL" id="CAJPVJ010011230">
    <property type="protein sequence ID" value="CAG2173690.1"/>
    <property type="molecule type" value="Genomic_DNA"/>
</dbReference>